<protein>
    <submittedName>
        <fullName evidence="1">Gluconate 2-dehydrogenase subunit 3 family protein</fullName>
    </submittedName>
</protein>
<dbReference type="RefSeq" id="WP_147189541.1">
    <property type="nucleotide sequence ID" value="NZ_CP042435.1"/>
</dbReference>
<reference evidence="1 2" key="1">
    <citation type="journal article" date="2016" name="Int. J. Syst. Evol. Microbiol.">
        <title>Panacibacter ginsenosidivorans gen. nov., sp. nov., with ginsenoside converting activity isolated from soil of a ginseng field.</title>
        <authorList>
            <person name="Siddiqi M.Z."/>
            <person name="Muhammad Shafi S."/>
            <person name="Choi K.D."/>
            <person name="Im W.T."/>
        </authorList>
    </citation>
    <scope>NUCLEOTIDE SEQUENCE [LARGE SCALE GENOMIC DNA]</scope>
    <source>
        <strain evidence="1 2">Gsoil1550</strain>
    </source>
</reference>
<dbReference type="InterPro" id="IPR027056">
    <property type="entry name" value="Gluconate_2DH_su3"/>
</dbReference>
<dbReference type="Pfam" id="PF13618">
    <property type="entry name" value="Gluconate_2-dh3"/>
    <property type="match status" value="1"/>
</dbReference>
<dbReference type="OrthoDB" id="6385145at2"/>
<dbReference type="Proteomes" id="UP000321533">
    <property type="component" value="Chromosome"/>
</dbReference>
<evidence type="ECO:0000313" key="1">
    <source>
        <dbReference type="EMBL" id="QEC67734.1"/>
    </source>
</evidence>
<keyword evidence="2" id="KW-1185">Reference proteome</keyword>
<gene>
    <name evidence="1" type="ORF">FRZ67_10670</name>
</gene>
<proteinExistence type="predicted"/>
<dbReference type="AlphaFoldDB" id="A0A5B8V8L1"/>
<dbReference type="KEGG" id="pgin:FRZ67_10670"/>
<sequence>MNRRDALSRVALIMGGTVIGAEAFLSGCKTATKYGESLNFTPEDIAYLNEIAETIIPATSTPGAKDAKVGEFMTVIVKDCYEEKDQKAFLEGMKKLDDASQKKNSKSFMESTPEQRKALLIDLDKEATAFNKSKKPEDPSHYFSAFKQLTLWGYFTSEPGATKALRYVAVPGRYEGCIPYKKGDKAWAT</sequence>
<dbReference type="EMBL" id="CP042435">
    <property type="protein sequence ID" value="QEC67734.1"/>
    <property type="molecule type" value="Genomic_DNA"/>
</dbReference>
<organism evidence="1 2">
    <name type="scientific">Panacibacter ginsenosidivorans</name>
    <dbReference type="NCBI Taxonomy" id="1813871"/>
    <lineage>
        <taxon>Bacteria</taxon>
        <taxon>Pseudomonadati</taxon>
        <taxon>Bacteroidota</taxon>
        <taxon>Chitinophagia</taxon>
        <taxon>Chitinophagales</taxon>
        <taxon>Chitinophagaceae</taxon>
        <taxon>Panacibacter</taxon>
    </lineage>
</organism>
<accession>A0A5B8V8L1</accession>
<name>A0A5B8V8L1_9BACT</name>
<evidence type="ECO:0000313" key="2">
    <source>
        <dbReference type="Proteomes" id="UP000321533"/>
    </source>
</evidence>